<evidence type="ECO:0000313" key="3">
    <source>
        <dbReference type="Proteomes" id="UP000199087"/>
    </source>
</evidence>
<sequence>MTEQTNFELNSVSGQLTVYPEESQSLQAILNEMSDESNLGEDFTKKEYIYLVFIGLIVPLILMVWGWLL</sequence>
<keyword evidence="3" id="KW-1185">Reference proteome</keyword>
<dbReference type="AlphaFoldDB" id="A0A0U1P323"/>
<keyword evidence="1" id="KW-0812">Transmembrane</keyword>
<name>A0A0U1P323_9BACI</name>
<protein>
    <submittedName>
        <fullName evidence="2">Uncharacterized protein</fullName>
    </submittedName>
</protein>
<dbReference type="RefSeq" id="WP_090638832.1">
    <property type="nucleotide sequence ID" value="NZ_CVRB01000005.1"/>
</dbReference>
<gene>
    <name evidence="2" type="ORF">BN000_04714</name>
</gene>
<feature type="transmembrane region" description="Helical" evidence="1">
    <location>
        <begin position="48"/>
        <end position="68"/>
    </location>
</feature>
<reference evidence="3" key="1">
    <citation type="submission" date="2015-05" db="EMBL/GenBank/DDBJ databases">
        <authorList>
            <person name="Urmite Genomes"/>
        </authorList>
    </citation>
    <scope>NUCLEOTIDE SEQUENCE [LARGE SCALE GENOMIC DNA]</scope>
    <source>
        <strain evidence="3">LF1</strain>
    </source>
</reference>
<keyword evidence="1" id="KW-1133">Transmembrane helix</keyword>
<evidence type="ECO:0000256" key="1">
    <source>
        <dbReference type="SAM" id="Phobius"/>
    </source>
</evidence>
<dbReference type="EMBL" id="CVRB01000005">
    <property type="protein sequence ID" value="CRK84669.1"/>
    <property type="molecule type" value="Genomic_DNA"/>
</dbReference>
<dbReference type="STRING" id="1499688.BN000_04714"/>
<proteinExistence type="predicted"/>
<accession>A0A0U1P323</accession>
<evidence type="ECO:0000313" key="2">
    <source>
        <dbReference type="EMBL" id="CRK84669.1"/>
    </source>
</evidence>
<keyword evidence="1" id="KW-0472">Membrane</keyword>
<organism evidence="2 3">
    <name type="scientific">Neobacillus massiliamazoniensis</name>
    <dbReference type="NCBI Taxonomy" id="1499688"/>
    <lineage>
        <taxon>Bacteria</taxon>
        <taxon>Bacillati</taxon>
        <taxon>Bacillota</taxon>
        <taxon>Bacilli</taxon>
        <taxon>Bacillales</taxon>
        <taxon>Bacillaceae</taxon>
        <taxon>Neobacillus</taxon>
    </lineage>
</organism>
<dbReference type="Proteomes" id="UP000199087">
    <property type="component" value="Unassembled WGS sequence"/>
</dbReference>
<dbReference type="OrthoDB" id="9912904at2"/>